<evidence type="ECO:0000256" key="1">
    <source>
        <dbReference type="ARBA" id="ARBA00007896"/>
    </source>
</evidence>
<evidence type="ECO:0000256" key="2">
    <source>
        <dbReference type="ARBA" id="ARBA00023239"/>
    </source>
</evidence>
<dbReference type="NCBIfam" id="NF003969">
    <property type="entry name" value="PRK05463.1"/>
    <property type="match status" value="1"/>
</dbReference>
<dbReference type="PANTHER" id="PTHR32022:SF10">
    <property type="entry name" value="D-GLUTAMATE CYCLASE, MITOCHONDRIAL"/>
    <property type="match status" value="1"/>
</dbReference>
<organism evidence="4 5">
    <name type="scientific">Roseibium aggregatum</name>
    <dbReference type="NCBI Taxonomy" id="187304"/>
    <lineage>
        <taxon>Bacteria</taxon>
        <taxon>Pseudomonadati</taxon>
        <taxon>Pseudomonadota</taxon>
        <taxon>Alphaproteobacteria</taxon>
        <taxon>Hyphomicrobiales</taxon>
        <taxon>Stappiaceae</taxon>
        <taxon>Roseibium</taxon>
    </lineage>
</organism>
<accession>A0A939J0R5</accession>
<dbReference type="FunFam" id="3.30.2040.10:FF:000001">
    <property type="entry name" value="D-glutamate cyclase, mitochondrial"/>
    <property type="match status" value="1"/>
</dbReference>
<dbReference type="Pfam" id="PF07286">
    <property type="entry name" value="D-Glu_cyclase"/>
    <property type="match status" value="1"/>
</dbReference>
<dbReference type="InterPro" id="IPR009906">
    <property type="entry name" value="D-Glu_cyclase"/>
</dbReference>
<dbReference type="GO" id="GO:0016829">
    <property type="term" value="F:lyase activity"/>
    <property type="evidence" value="ECO:0007669"/>
    <property type="project" value="UniProtKB-KW"/>
</dbReference>
<dbReference type="Gene3D" id="3.40.1640.10">
    <property type="entry name" value="PSTPO5379-like"/>
    <property type="match status" value="1"/>
</dbReference>
<dbReference type="SUPFAM" id="SSF160920">
    <property type="entry name" value="PSTPO5379-like"/>
    <property type="match status" value="1"/>
</dbReference>
<reference evidence="4" key="1">
    <citation type="submission" date="2020-12" db="EMBL/GenBank/DDBJ databases">
        <title>Oil enriched cultivation method for isolating marine PHA-producing bacteria.</title>
        <authorList>
            <person name="Zheng W."/>
            <person name="Yu S."/>
            <person name="Huang Y."/>
        </authorList>
    </citation>
    <scope>NUCLEOTIDE SEQUENCE</scope>
    <source>
        <strain evidence="4">SY-2-12</strain>
    </source>
</reference>
<dbReference type="InterPro" id="IPR016938">
    <property type="entry name" value="UPF0317"/>
</dbReference>
<proteinExistence type="inferred from homology"/>
<sequence length="279" mass="30198">MTSGPVEFSELLKLDTPSQRQAIRAGRYTGHTAGLAKGRLQCNLAILPGEFADDFLEFCRLNPKSCPLAGVSDPGNPVVPRLGRDVDIRFDAARYNIYRNGKLDGQVSDLKDLWRDDLVAFAIGCSFTFENALLEAGIAMRHIDCNVTVPMFRTSIETAKSGPFGGGMVVSMRPIPQERLEEVHGICRKFPLAHGAPVHAGDPGAIGIEDLGRPDWGDPVAVREDEVPVFWACGVTPQVAVMTAKPPLAITHAPGAMLIADVGETTGPIYPYNDNQLKY</sequence>
<dbReference type="InterPro" id="IPR038021">
    <property type="entry name" value="Putative_hydro-lyase"/>
</dbReference>
<comment type="caution">
    <text evidence="4">The sequence shown here is derived from an EMBL/GenBank/DDBJ whole genome shotgun (WGS) entry which is preliminary data.</text>
</comment>
<evidence type="ECO:0000256" key="3">
    <source>
        <dbReference type="HAMAP-Rule" id="MF_01830"/>
    </source>
</evidence>
<protein>
    <recommendedName>
        <fullName evidence="3">Putative hydro-lyase JF539_13545</fullName>
        <ecNumber evidence="3">4.2.1.-</ecNumber>
    </recommendedName>
</protein>
<dbReference type="AlphaFoldDB" id="A0A939J0R5"/>
<dbReference type="RefSeq" id="WP_207141201.1">
    <property type="nucleotide sequence ID" value="NZ_JAEKJZ010000002.1"/>
</dbReference>
<keyword evidence="2 3" id="KW-0456">Lyase</keyword>
<comment type="similarity">
    <text evidence="1 3">Belongs to the D-glutamate cyclase family.</text>
</comment>
<evidence type="ECO:0000313" key="4">
    <source>
        <dbReference type="EMBL" id="MBN9671366.1"/>
    </source>
</evidence>
<dbReference type="PIRSF" id="PIRSF029755">
    <property type="entry name" value="UCP029755"/>
    <property type="match status" value="1"/>
</dbReference>
<dbReference type="HAMAP" id="MF_01830">
    <property type="entry name" value="Hydro_lyase"/>
    <property type="match status" value="1"/>
</dbReference>
<name>A0A939J0R5_9HYPH</name>
<dbReference type="EC" id="4.2.1.-" evidence="3"/>
<dbReference type="Gene3D" id="3.30.2040.10">
    <property type="entry name" value="PSTPO5379-like domain"/>
    <property type="match status" value="1"/>
</dbReference>
<gene>
    <name evidence="4" type="ORF">JF539_13545</name>
</gene>
<dbReference type="EMBL" id="JAEKJZ010000002">
    <property type="protein sequence ID" value="MBN9671366.1"/>
    <property type="molecule type" value="Genomic_DNA"/>
</dbReference>
<dbReference type="PANTHER" id="PTHR32022">
    <property type="entry name" value="D-GLUTAMATE CYCLASE, MITOCHONDRIAL"/>
    <property type="match status" value="1"/>
</dbReference>
<evidence type="ECO:0000313" key="5">
    <source>
        <dbReference type="Proteomes" id="UP000664096"/>
    </source>
</evidence>
<dbReference type="Proteomes" id="UP000664096">
    <property type="component" value="Unassembled WGS sequence"/>
</dbReference>